<reference evidence="3" key="1">
    <citation type="journal article" date="2019" name="Int. J. Syst. Evol. Microbiol.">
        <title>The Global Catalogue of Microorganisms (GCM) 10K type strain sequencing project: providing services to taxonomists for standard genome sequencing and annotation.</title>
        <authorList>
            <consortium name="The Broad Institute Genomics Platform"/>
            <consortium name="The Broad Institute Genome Sequencing Center for Infectious Disease"/>
            <person name="Wu L."/>
            <person name="Ma J."/>
        </authorList>
    </citation>
    <scope>NUCLEOTIDE SEQUENCE [LARGE SCALE GENOMIC DNA]</scope>
    <source>
        <strain evidence="3">JCM 18958</strain>
    </source>
</reference>
<dbReference type="EMBL" id="BAABLN010000069">
    <property type="protein sequence ID" value="GAA4707335.1"/>
    <property type="molecule type" value="Genomic_DNA"/>
</dbReference>
<comment type="caution">
    <text evidence="2">The sequence shown here is derived from an EMBL/GenBank/DDBJ whole genome shotgun (WGS) entry which is preliminary data.</text>
</comment>
<feature type="compositionally biased region" description="Basic residues" evidence="1">
    <location>
        <begin position="59"/>
        <end position="68"/>
    </location>
</feature>
<organism evidence="2 3">
    <name type="scientific">Kocuria gwangalliensis</name>
    <dbReference type="NCBI Taxonomy" id="501592"/>
    <lineage>
        <taxon>Bacteria</taxon>
        <taxon>Bacillati</taxon>
        <taxon>Actinomycetota</taxon>
        <taxon>Actinomycetes</taxon>
        <taxon>Micrococcales</taxon>
        <taxon>Micrococcaceae</taxon>
        <taxon>Kocuria</taxon>
    </lineage>
</organism>
<keyword evidence="3" id="KW-1185">Reference proteome</keyword>
<feature type="region of interest" description="Disordered" evidence="1">
    <location>
        <begin position="1"/>
        <end position="219"/>
    </location>
</feature>
<feature type="compositionally biased region" description="Basic and acidic residues" evidence="1">
    <location>
        <begin position="188"/>
        <end position="219"/>
    </location>
</feature>
<protein>
    <submittedName>
        <fullName evidence="2">Uncharacterized protein</fullName>
    </submittedName>
</protein>
<evidence type="ECO:0000313" key="3">
    <source>
        <dbReference type="Proteomes" id="UP001501446"/>
    </source>
</evidence>
<feature type="compositionally biased region" description="Basic and acidic residues" evidence="1">
    <location>
        <begin position="147"/>
        <end position="165"/>
    </location>
</feature>
<name>A0ABP8XG07_9MICC</name>
<gene>
    <name evidence="2" type="ORF">GCM10025781_27490</name>
</gene>
<accession>A0ABP8XG07</accession>
<evidence type="ECO:0000256" key="1">
    <source>
        <dbReference type="SAM" id="MobiDB-lite"/>
    </source>
</evidence>
<dbReference type="Proteomes" id="UP001501446">
    <property type="component" value="Unassembled WGS sequence"/>
</dbReference>
<sequence length="219" mass="24000">MDDTPDEEAAMSKRPENSDPIASADQIDDPDQPVSRNDDHATDQQEQSDDDPDHPEHSVRHHRTHRTHGATAADAAHSDERAARGSGKPPKVLKETGFPNVDAAEVAAQHGHDVNSSSMAAGRKFQPPAGRKDPNLPNLPPAGQDFHVSEDRELSDGARNDRDNDGSEAESYGTPENTGGPEPITHSRAVEERVQQQEHDFDLEVTEEGERYITPHKDH</sequence>
<evidence type="ECO:0000313" key="2">
    <source>
        <dbReference type="EMBL" id="GAA4707335.1"/>
    </source>
</evidence>
<proteinExistence type="predicted"/>